<feature type="non-terminal residue" evidence="1">
    <location>
        <position position="60"/>
    </location>
</feature>
<accession>A0A9N8W8V9</accession>
<keyword evidence="2" id="KW-1185">Reference proteome</keyword>
<evidence type="ECO:0000313" key="2">
    <source>
        <dbReference type="Proteomes" id="UP000789570"/>
    </source>
</evidence>
<name>A0A9N8W8V9_9GLOM</name>
<sequence length="60" mass="6849">DSELANIFHPVRLLVEQHLTCDSELANILQLERLLVKQCLTCDDDPPIFQISISVIFDIL</sequence>
<reference evidence="1" key="1">
    <citation type="submission" date="2021-06" db="EMBL/GenBank/DDBJ databases">
        <authorList>
            <person name="Kallberg Y."/>
            <person name="Tangrot J."/>
            <person name="Rosling A."/>
        </authorList>
    </citation>
    <scope>NUCLEOTIDE SEQUENCE</scope>
    <source>
        <strain evidence="1">UK204</strain>
    </source>
</reference>
<dbReference type="AlphaFoldDB" id="A0A9N8W8V9"/>
<dbReference type="EMBL" id="CAJVPQ010000431">
    <property type="protein sequence ID" value="CAG8481013.1"/>
    <property type="molecule type" value="Genomic_DNA"/>
</dbReference>
<evidence type="ECO:0000313" key="1">
    <source>
        <dbReference type="EMBL" id="CAG8481013.1"/>
    </source>
</evidence>
<protein>
    <submittedName>
        <fullName evidence="1">16219_t:CDS:1</fullName>
    </submittedName>
</protein>
<gene>
    <name evidence="1" type="ORF">FCALED_LOCUS2710</name>
</gene>
<dbReference type="Proteomes" id="UP000789570">
    <property type="component" value="Unassembled WGS sequence"/>
</dbReference>
<organism evidence="1 2">
    <name type="scientific">Funneliformis caledonium</name>
    <dbReference type="NCBI Taxonomy" id="1117310"/>
    <lineage>
        <taxon>Eukaryota</taxon>
        <taxon>Fungi</taxon>
        <taxon>Fungi incertae sedis</taxon>
        <taxon>Mucoromycota</taxon>
        <taxon>Glomeromycotina</taxon>
        <taxon>Glomeromycetes</taxon>
        <taxon>Glomerales</taxon>
        <taxon>Glomeraceae</taxon>
        <taxon>Funneliformis</taxon>
    </lineage>
</organism>
<proteinExistence type="predicted"/>
<comment type="caution">
    <text evidence="1">The sequence shown here is derived from an EMBL/GenBank/DDBJ whole genome shotgun (WGS) entry which is preliminary data.</text>
</comment>